<gene>
    <name evidence="3" type="ORF">ANCCAN_08170</name>
</gene>
<feature type="region of interest" description="Disordered" evidence="1">
    <location>
        <begin position="29"/>
        <end position="138"/>
    </location>
</feature>
<keyword evidence="2" id="KW-0732">Signal</keyword>
<reference evidence="3 4" key="1">
    <citation type="submission" date="2014-10" db="EMBL/GenBank/DDBJ databases">
        <title>Draft genome of the hookworm Ancylostoma caninum.</title>
        <authorList>
            <person name="Mitreva M."/>
        </authorList>
    </citation>
    <scope>NUCLEOTIDE SEQUENCE [LARGE SCALE GENOMIC DNA]</scope>
    <source>
        <strain evidence="3 4">Baltimore</strain>
    </source>
</reference>
<evidence type="ECO:0000313" key="4">
    <source>
        <dbReference type="Proteomes" id="UP000252519"/>
    </source>
</evidence>
<accession>A0A368GNC4</accession>
<keyword evidence="4" id="KW-1185">Reference proteome</keyword>
<dbReference type="Proteomes" id="UP000252519">
    <property type="component" value="Unassembled WGS sequence"/>
</dbReference>
<evidence type="ECO:0000256" key="2">
    <source>
        <dbReference type="SAM" id="SignalP"/>
    </source>
</evidence>
<name>A0A368GNC4_ANCCA</name>
<feature type="signal peptide" evidence="2">
    <location>
        <begin position="1"/>
        <end position="23"/>
    </location>
</feature>
<protein>
    <submittedName>
        <fullName evidence="3">Uncharacterized protein</fullName>
    </submittedName>
</protein>
<dbReference type="OrthoDB" id="5901313at2759"/>
<feature type="compositionally biased region" description="Pro residues" evidence="1">
    <location>
        <begin position="66"/>
        <end position="85"/>
    </location>
</feature>
<evidence type="ECO:0000256" key="1">
    <source>
        <dbReference type="SAM" id="MobiDB-lite"/>
    </source>
</evidence>
<dbReference type="EMBL" id="JOJR01000091">
    <property type="protein sequence ID" value="RCN45873.1"/>
    <property type="molecule type" value="Genomic_DNA"/>
</dbReference>
<feature type="chain" id="PRO_5016917731" evidence="2">
    <location>
        <begin position="24"/>
        <end position="138"/>
    </location>
</feature>
<organism evidence="3 4">
    <name type="scientific">Ancylostoma caninum</name>
    <name type="common">Dog hookworm</name>
    <dbReference type="NCBI Taxonomy" id="29170"/>
    <lineage>
        <taxon>Eukaryota</taxon>
        <taxon>Metazoa</taxon>
        <taxon>Ecdysozoa</taxon>
        <taxon>Nematoda</taxon>
        <taxon>Chromadorea</taxon>
        <taxon>Rhabditida</taxon>
        <taxon>Rhabditina</taxon>
        <taxon>Rhabditomorpha</taxon>
        <taxon>Strongyloidea</taxon>
        <taxon>Ancylostomatidae</taxon>
        <taxon>Ancylostomatinae</taxon>
        <taxon>Ancylostoma</taxon>
    </lineage>
</organism>
<feature type="compositionally biased region" description="Basic residues" evidence="1">
    <location>
        <begin position="86"/>
        <end position="97"/>
    </location>
</feature>
<evidence type="ECO:0000313" key="3">
    <source>
        <dbReference type="EMBL" id="RCN45873.1"/>
    </source>
</evidence>
<dbReference type="AlphaFoldDB" id="A0A368GNC4"/>
<comment type="caution">
    <text evidence="3">The sequence shown here is derived from an EMBL/GenBank/DDBJ whole genome shotgun (WGS) entry which is preliminary data.</text>
</comment>
<sequence>MRLWIFVTLLTTIFAMLSYVIQASSIPQWKYKAESRKSRPRLLGNSLTPAPNQPPPANNQPRPANNQPPPAANRPRPAPNQPPRGRPSRPPRTIHGRPRIDSPDPWRQSTPRPGPSGLGPRPGPRSRSRQGHLGSFSG</sequence>
<proteinExistence type="predicted"/>